<protein>
    <submittedName>
        <fullName evidence="2">Uncharacterized protein</fullName>
    </submittedName>
</protein>
<organism evidence="2 3">
    <name type="scientific">Podospora fimiseda</name>
    <dbReference type="NCBI Taxonomy" id="252190"/>
    <lineage>
        <taxon>Eukaryota</taxon>
        <taxon>Fungi</taxon>
        <taxon>Dikarya</taxon>
        <taxon>Ascomycota</taxon>
        <taxon>Pezizomycotina</taxon>
        <taxon>Sordariomycetes</taxon>
        <taxon>Sordariomycetidae</taxon>
        <taxon>Sordariales</taxon>
        <taxon>Podosporaceae</taxon>
        <taxon>Podospora</taxon>
    </lineage>
</organism>
<name>A0AAN7BU99_9PEZI</name>
<sequence length="62" mass="6664">MQLSPVFTVLAIVAGLVEAYPINLRPRVCSDLKRDLILKGELAPEACCSYGRCLGDVVIAMA</sequence>
<reference evidence="2" key="2">
    <citation type="submission" date="2023-05" db="EMBL/GenBank/DDBJ databases">
        <authorList>
            <consortium name="Lawrence Berkeley National Laboratory"/>
            <person name="Steindorff A."/>
            <person name="Hensen N."/>
            <person name="Bonometti L."/>
            <person name="Westerberg I."/>
            <person name="Brannstrom I.O."/>
            <person name="Guillou S."/>
            <person name="Cros-Aarteil S."/>
            <person name="Calhoun S."/>
            <person name="Haridas S."/>
            <person name="Kuo A."/>
            <person name="Mondo S."/>
            <person name="Pangilinan J."/>
            <person name="Riley R."/>
            <person name="Labutti K."/>
            <person name="Andreopoulos B."/>
            <person name="Lipzen A."/>
            <person name="Chen C."/>
            <person name="Yanf M."/>
            <person name="Daum C."/>
            <person name="Ng V."/>
            <person name="Clum A."/>
            <person name="Ohm R."/>
            <person name="Martin F."/>
            <person name="Silar P."/>
            <person name="Natvig D."/>
            <person name="Lalanne C."/>
            <person name="Gautier V."/>
            <person name="Ament-Velasquez S.L."/>
            <person name="Kruys A."/>
            <person name="Hutchinson M.I."/>
            <person name="Powell A.J."/>
            <person name="Barry K."/>
            <person name="Miller A.N."/>
            <person name="Grigoriev I.V."/>
            <person name="Debuchy R."/>
            <person name="Gladieux P."/>
            <person name="Thoren M.H."/>
            <person name="Johannesson H."/>
        </authorList>
    </citation>
    <scope>NUCLEOTIDE SEQUENCE</scope>
    <source>
        <strain evidence="2">CBS 990.96</strain>
    </source>
</reference>
<evidence type="ECO:0000313" key="3">
    <source>
        <dbReference type="Proteomes" id="UP001301958"/>
    </source>
</evidence>
<gene>
    <name evidence="2" type="ORF">QBC38DRAFT_358675</name>
</gene>
<feature type="signal peptide" evidence="1">
    <location>
        <begin position="1"/>
        <end position="19"/>
    </location>
</feature>
<dbReference type="AlphaFoldDB" id="A0AAN7BU99"/>
<feature type="chain" id="PRO_5043040808" evidence="1">
    <location>
        <begin position="20"/>
        <end position="62"/>
    </location>
</feature>
<keyword evidence="3" id="KW-1185">Reference proteome</keyword>
<dbReference type="Proteomes" id="UP001301958">
    <property type="component" value="Unassembled WGS sequence"/>
</dbReference>
<proteinExistence type="predicted"/>
<comment type="caution">
    <text evidence="2">The sequence shown here is derived from an EMBL/GenBank/DDBJ whole genome shotgun (WGS) entry which is preliminary data.</text>
</comment>
<accession>A0AAN7BU99</accession>
<evidence type="ECO:0000313" key="2">
    <source>
        <dbReference type="EMBL" id="KAK4229738.1"/>
    </source>
</evidence>
<evidence type="ECO:0000256" key="1">
    <source>
        <dbReference type="SAM" id="SignalP"/>
    </source>
</evidence>
<dbReference type="EMBL" id="MU865305">
    <property type="protein sequence ID" value="KAK4229738.1"/>
    <property type="molecule type" value="Genomic_DNA"/>
</dbReference>
<keyword evidence="1" id="KW-0732">Signal</keyword>
<reference evidence="2" key="1">
    <citation type="journal article" date="2023" name="Mol. Phylogenet. Evol.">
        <title>Genome-scale phylogeny and comparative genomics of the fungal order Sordariales.</title>
        <authorList>
            <person name="Hensen N."/>
            <person name="Bonometti L."/>
            <person name="Westerberg I."/>
            <person name="Brannstrom I.O."/>
            <person name="Guillou S."/>
            <person name="Cros-Aarteil S."/>
            <person name="Calhoun S."/>
            <person name="Haridas S."/>
            <person name="Kuo A."/>
            <person name="Mondo S."/>
            <person name="Pangilinan J."/>
            <person name="Riley R."/>
            <person name="LaButti K."/>
            <person name="Andreopoulos B."/>
            <person name="Lipzen A."/>
            <person name="Chen C."/>
            <person name="Yan M."/>
            <person name="Daum C."/>
            <person name="Ng V."/>
            <person name="Clum A."/>
            <person name="Steindorff A."/>
            <person name="Ohm R.A."/>
            <person name="Martin F."/>
            <person name="Silar P."/>
            <person name="Natvig D.O."/>
            <person name="Lalanne C."/>
            <person name="Gautier V."/>
            <person name="Ament-Velasquez S.L."/>
            <person name="Kruys A."/>
            <person name="Hutchinson M.I."/>
            <person name="Powell A.J."/>
            <person name="Barry K."/>
            <person name="Miller A.N."/>
            <person name="Grigoriev I.V."/>
            <person name="Debuchy R."/>
            <person name="Gladieux P."/>
            <person name="Hiltunen Thoren M."/>
            <person name="Johannesson H."/>
        </authorList>
    </citation>
    <scope>NUCLEOTIDE SEQUENCE</scope>
    <source>
        <strain evidence="2">CBS 990.96</strain>
    </source>
</reference>